<feature type="transmembrane region" description="Helical" evidence="5">
    <location>
        <begin position="35"/>
        <end position="57"/>
    </location>
</feature>
<dbReference type="Gene3D" id="1.20.1070.10">
    <property type="entry name" value="Rhodopsin 7-helix transmembrane proteins"/>
    <property type="match status" value="1"/>
</dbReference>
<feature type="transmembrane region" description="Helical" evidence="5">
    <location>
        <begin position="199"/>
        <end position="222"/>
    </location>
</feature>
<reference evidence="7" key="1">
    <citation type="submission" date="2021-02" db="EMBL/GenBank/DDBJ databases">
        <authorList>
            <person name="Nowell W R."/>
        </authorList>
    </citation>
    <scope>NUCLEOTIDE SEQUENCE</scope>
</reference>
<protein>
    <recommendedName>
        <fullName evidence="6">G-protein coupled receptors family 1 profile domain-containing protein</fullName>
    </recommendedName>
</protein>
<feature type="transmembrane region" description="Helical" evidence="5">
    <location>
        <begin position="69"/>
        <end position="87"/>
    </location>
</feature>
<keyword evidence="3 5" id="KW-1133">Transmembrane helix</keyword>
<dbReference type="Proteomes" id="UP000663845">
    <property type="component" value="Unassembled WGS sequence"/>
</dbReference>
<evidence type="ECO:0000256" key="1">
    <source>
        <dbReference type="ARBA" id="ARBA00004370"/>
    </source>
</evidence>
<feature type="transmembrane region" description="Helical" evidence="5">
    <location>
        <begin position="282"/>
        <end position="303"/>
    </location>
</feature>
<organism evidence="7 8">
    <name type="scientific">Adineta steineri</name>
    <dbReference type="NCBI Taxonomy" id="433720"/>
    <lineage>
        <taxon>Eukaryota</taxon>
        <taxon>Metazoa</taxon>
        <taxon>Spiralia</taxon>
        <taxon>Gnathifera</taxon>
        <taxon>Rotifera</taxon>
        <taxon>Eurotatoria</taxon>
        <taxon>Bdelloidea</taxon>
        <taxon>Adinetida</taxon>
        <taxon>Adinetidae</taxon>
        <taxon>Adineta</taxon>
    </lineage>
</organism>
<dbReference type="AlphaFoldDB" id="A0A813PUB6"/>
<feature type="transmembrane region" description="Helical" evidence="5">
    <location>
        <begin position="243"/>
        <end position="270"/>
    </location>
</feature>
<dbReference type="PROSITE" id="PS50262">
    <property type="entry name" value="G_PROTEIN_RECEP_F1_2"/>
    <property type="match status" value="1"/>
</dbReference>
<evidence type="ECO:0000313" key="7">
    <source>
        <dbReference type="EMBL" id="CAF0758429.1"/>
    </source>
</evidence>
<dbReference type="SUPFAM" id="SSF81321">
    <property type="entry name" value="Family A G protein-coupled receptor-like"/>
    <property type="match status" value="1"/>
</dbReference>
<evidence type="ECO:0000256" key="5">
    <source>
        <dbReference type="SAM" id="Phobius"/>
    </source>
</evidence>
<keyword evidence="2 5" id="KW-0812">Transmembrane</keyword>
<dbReference type="CDD" id="cd00637">
    <property type="entry name" value="7tm_classA_rhodopsin-like"/>
    <property type="match status" value="1"/>
</dbReference>
<evidence type="ECO:0000256" key="4">
    <source>
        <dbReference type="ARBA" id="ARBA00023136"/>
    </source>
</evidence>
<evidence type="ECO:0000313" key="8">
    <source>
        <dbReference type="Proteomes" id="UP000663845"/>
    </source>
</evidence>
<accession>A0A813PUB6</accession>
<feature type="domain" description="G-protein coupled receptors family 1 profile" evidence="6">
    <location>
        <begin position="48"/>
        <end position="299"/>
    </location>
</feature>
<sequence length="331" mass="39079">MADIVYNDSSINDIKDNYTTSYSNSQTSVSATARFWILLFFEIPSIFCSILLLYNLYFDRTLRKVLNNHVMFIILIVGLFSQTIDVSNYLTYLRLGYMWPQTTINCYLWWFIGAAAYNLLGMLMAWTSIERHIIIFHHRWLNTQRKRIFIHYIPLISIVSYACSFYTACIFFGSCQNIIDYPQYWCFGPSFLGIVGLNLFDVLINSILPSVLIVIVDILLVIRFIKQRRRFHPRIQLYKYRRMIIQVLSCSAVYLLFNFPLMIIYLALIFGLPYGSTGELEIFIYFSSYFIPVFMPFICLGSSKEIWIKMKKMVRIRYTTDRVSPQVFQLN</sequence>
<keyword evidence="4 5" id="KW-0472">Membrane</keyword>
<evidence type="ECO:0000256" key="2">
    <source>
        <dbReference type="ARBA" id="ARBA00022692"/>
    </source>
</evidence>
<name>A0A813PUB6_9BILA</name>
<comment type="subcellular location">
    <subcellularLocation>
        <location evidence="1">Membrane</location>
    </subcellularLocation>
</comment>
<dbReference type="GO" id="GO:0016020">
    <property type="term" value="C:membrane"/>
    <property type="evidence" value="ECO:0007669"/>
    <property type="project" value="UniProtKB-SubCell"/>
</dbReference>
<dbReference type="InterPro" id="IPR017452">
    <property type="entry name" value="GPCR_Rhodpsn_7TM"/>
</dbReference>
<evidence type="ECO:0000256" key="3">
    <source>
        <dbReference type="ARBA" id="ARBA00022989"/>
    </source>
</evidence>
<proteinExistence type="predicted"/>
<feature type="transmembrane region" description="Helical" evidence="5">
    <location>
        <begin position="107"/>
        <end position="129"/>
    </location>
</feature>
<gene>
    <name evidence="7" type="ORF">JYZ213_LOCUS2912</name>
</gene>
<dbReference type="EMBL" id="CAJNOG010000015">
    <property type="protein sequence ID" value="CAF0758429.1"/>
    <property type="molecule type" value="Genomic_DNA"/>
</dbReference>
<comment type="caution">
    <text evidence="7">The sequence shown here is derived from an EMBL/GenBank/DDBJ whole genome shotgun (WGS) entry which is preliminary data.</text>
</comment>
<evidence type="ECO:0000259" key="6">
    <source>
        <dbReference type="PROSITE" id="PS50262"/>
    </source>
</evidence>
<feature type="transmembrane region" description="Helical" evidence="5">
    <location>
        <begin position="149"/>
        <end position="179"/>
    </location>
</feature>